<gene>
    <name evidence="1" type="ordered locus">TC41_2449</name>
</gene>
<sequence length="70" mass="8365">MWWEIRLGVQDKEMKTTLTKICNTNGWMREFEARLRLKRLQEIGTASMTLISEQFAGQWTEWGIKAWSRS</sequence>
<reference evidence="2" key="2">
    <citation type="submission" date="2011-06" db="EMBL/GenBank/DDBJ databases">
        <title>The complete genome sequence of Alicyclobacillus acidocaldarius sp. Tc-4-1.</title>
        <authorList>
            <person name="Chen Y."/>
            <person name="He Y."/>
            <person name="Dong Z."/>
            <person name="Hu S."/>
        </authorList>
    </citation>
    <scope>NUCLEOTIDE SEQUENCE [LARGE SCALE GENOMIC DNA]</scope>
    <source>
        <strain evidence="2">Tc-4-1</strain>
    </source>
</reference>
<dbReference type="AlphaFoldDB" id="F8IGZ4"/>
<dbReference type="EMBL" id="CP002902">
    <property type="protein sequence ID" value="AEJ44348.1"/>
    <property type="molecule type" value="Genomic_DNA"/>
</dbReference>
<name>F8IGZ4_ALIAT</name>
<evidence type="ECO:0000313" key="1">
    <source>
        <dbReference type="EMBL" id="AEJ44348.1"/>
    </source>
</evidence>
<evidence type="ECO:0000313" key="2">
    <source>
        <dbReference type="Proteomes" id="UP000000292"/>
    </source>
</evidence>
<dbReference type="KEGG" id="aad:TC41_2449"/>
<dbReference type="HOGENOM" id="CLU_2748784_0_0_9"/>
<protein>
    <submittedName>
        <fullName evidence="1">Uncharacterized protein</fullName>
    </submittedName>
</protein>
<accession>F8IGZ4</accession>
<reference evidence="1 2" key="1">
    <citation type="journal article" date="2011" name="J. Bacteriol.">
        <title>Complete Genome Sequence of Alicyclobacillus acidocaldarius Strain Tc-4-1.</title>
        <authorList>
            <person name="Chen Y."/>
            <person name="He Y."/>
            <person name="Zhang B."/>
            <person name="Yang J."/>
            <person name="Li W."/>
            <person name="Dong Z."/>
            <person name="Hu S."/>
        </authorList>
    </citation>
    <scope>NUCLEOTIDE SEQUENCE [LARGE SCALE GENOMIC DNA]</scope>
    <source>
        <strain evidence="1 2">Tc-4-1</strain>
    </source>
</reference>
<proteinExistence type="predicted"/>
<organism evidence="1 2">
    <name type="scientific">Alicyclobacillus acidocaldarius (strain Tc-4-1)</name>
    <name type="common">Bacillus acidocaldarius</name>
    <dbReference type="NCBI Taxonomy" id="1048834"/>
    <lineage>
        <taxon>Bacteria</taxon>
        <taxon>Bacillati</taxon>
        <taxon>Bacillota</taxon>
        <taxon>Bacilli</taxon>
        <taxon>Bacillales</taxon>
        <taxon>Alicyclobacillaceae</taxon>
        <taxon>Alicyclobacillus</taxon>
    </lineage>
</organism>
<dbReference type="Proteomes" id="UP000000292">
    <property type="component" value="Chromosome"/>
</dbReference>